<evidence type="ECO:0000313" key="7">
    <source>
        <dbReference type="Proteomes" id="UP000694920"/>
    </source>
</evidence>
<comment type="catalytic activity">
    <reaction evidence="5 6">
        <text>queuosine 5'-phosphate + H2O = queuine + D-ribose 5-phosphate</text>
        <dbReference type="Rhea" id="RHEA:75387"/>
        <dbReference type="ChEBI" id="CHEBI:15377"/>
        <dbReference type="ChEBI" id="CHEBI:17433"/>
        <dbReference type="ChEBI" id="CHEBI:78346"/>
        <dbReference type="ChEBI" id="CHEBI:194371"/>
    </reaction>
    <physiologicalReaction direction="left-to-right" evidence="5 6">
        <dbReference type="Rhea" id="RHEA:75388"/>
    </physiologicalReaction>
</comment>
<name>A0AAJ7BRI0_CEPCN</name>
<dbReference type="Proteomes" id="UP000694920">
    <property type="component" value="Unplaced"/>
</dbReference>
<protein>
    <recommendedName>
        <fullName evidence="3 6">Queuosine 5'-phosphate N-glycosylase/hydrolase</fullName>
        <ecNumber evidence="6">3.2.2.-</ecNumber>
    </recommendedName>
    <alternativeName>
        <fullName evidence="4 6">Queuosine-nucleotide N-glycosylase/hydrolase</fullName>
    </alternativeName>
</protein>
<dbReference type="Pfam" id="PF10343">
    <property type="entry name" value="Q_salvage"/>
    <property type="match status" value="1"/>
</dbReference>
<dbReference type="InterPro" id="IPR019438">
    <property type="entry name" value="Q_salvage"/>
</dbReference>
<gene>
    <name evidence="8" type="primary">LOC107266507</name>
</gene>
<evidence type="ECO:0000256" key="4">
    <source>
        <dbReference type="ARBA" id="ARBA00035393"/>
    </source>
</evidence>
<reference evidence="8" key="1">
    <citation type="submission" date="2025-08" db="UniProtKB">
        <authorList>
            <consortium name="RefSeq"/>
        </authorList>
    </citation>
    <scope>IDENTIFICATION</scope>
</reference>
<evidence type="ECO:0000256" key="2">
    <source>
        <dbReference type="ARBA" id="ARBA00035119"/>
    </source>
</evidence>
<sequence>MALMPRESAKLIARLAKNVFIEEEGVKKLACEVLEGLKNHSICTANYSQHELHPKPDDNKAADWVFVLDTLNFSFWNSGNDPKWKVNGYTGYFALCAAIKRAIEAGKPILDPNYYAKISKADLEAIFDGDEDSGKAPLVDERLKCLHEVGTILLEKYNGSFTECIKACRGSAVELLKLIVTEFQCFRDEADFHGHKVALYKRAQILIGDIWACFQEKDLGAFHDIEVITMFADYRIPQVLVHFGAMRYSNPLLSMLQTGTELKQESIEEVEIRGCSIEVVERVCDEVRSLIKRYPSLNLKESDCNAILIDNFLWDYRRRHAQELESIPFHRVRCIYY</sequence>
<accession>A0AAJ7BRI0</accession>
<comment type="similarity">
    <text evidence="2 6">Belongs to the QNG1 protein family.</text>
</comment>
<dbReference type="RefSeq" id="XP_015592558.1">
    <property type="nucleotide sequence ID" value="XM_015737072.2"/>
</dbReference>
<keyword evidence="1 6" id="KW-0378">Hydrolase</keyword>
<evidence type="ECO:0000313" key="8">
    <source>
        <dbReference type="RefSeq" id="XP_015592558.1"/>
    </source>
</evidence>
<dbReference type="PANTHER" id="PTHR21314">
    <property type="entry name" value="QUEUOSINE 5'-PHOSPHATE N-GLYCOSYLASE_HYDROLASE-RELATED"/>
    <property type="match status" value="1"/>
</dbReference>
<proteinExistence type="inferred from homology"/>
<dbReference type="PANTHER" id="PTHR21314:SF0">
    <property type="entry name" value="QUEUOSINE 5'-PHOSPHATE N-GLYCOSYLASE_HYDROLASE"/>
    <property type="match status" value="1"/>
</dbReference>
<evidence type="ECO:0000256" key="5">
    <source>
        <dbReference type="ARBA" id="ARBA00048204"/>
    </source>
</evidence>
<evidence type="ECO:0000256" key="3">
    <source>
        <dbReference type="ARBA" id="ARBA00035306"/>
    </source>
</evidence>
<organism evidence="7 8">
    <name type="scientific">Cephus cinctus</name>
    <name type="common">Wheat stem sawfly</name>
    <dbReference type="NCBI Taxonomy" id="211228"/>
    <lineage>
        <taxon>Eukaryota</taxon>
        <taxon>Metazoa</taxon>
        <taxon>Ecdysozoa</taxon>
        <taxon>Arthropoda</taxon>
        <taxon>Hexapoda</taxon>
        <taxon>Insecta</taxon>
        <taxon>Pterygota</taxon>
        <taxon>Neoptera</taxon>
        <taxon>Endopterygota</taxon>
        <taxon>Hymenoptera</taxon>
        <taxon>Cephoidea</taxon>
        <taxon>Cephidae</taxon>
        <taxon>Cephus</taxon>
    </lineage>
</organism>
<evidence type="ECO:0000256" key="1">
    <source>
        <dbReference type="ARBA" id="ARBA00022801"/>
    </source>
</evidence>
<dbReference type="EC" id="3.2.2.-" evidence="6"/>
<keyword evidence="7" id="KW-1185">Reference proteome</keyword>
<dbReference type="AlphaFoldDB" id="A0AAJ7BRI0"/>
<dbReference type="GeneID" id="107266507"/>
<evidence type="ECO:0000256" key="6">
    <source>
        <dbReference type="RuleBase" id="RU365002"/>
    </source>
</evidence>
<dbReference type="GO" id="GO:0016787">
    <property type="term" value="F:hydrolase activity"/>
    <property type="evidence" value="ECO:0007669"/>
    <property type="project" value="UniProtKB-KW"/>
</dbReference>
<dbReference type="KEGG" id="ccin:107266507"/>
<comment type="function">
    <text evidence="6">Catalyzes the hydrolysis of queuosine 5'-phosphate, releasing the nucleobase queuine (q). Is required for salvage of queuine from exogenous queuosine (Q) that is imported and then converted to queuosine 5'-phosphate intracellularly.</text>
</comment>
<dbReference type="GO" id="GO:0006400">
    <property type="term" value="P:tRNA modification"/>
    <property type="evidence" value="ECO:0007669"/>
    <property type="project" value="TreeGrafter"/>
</dbReference>